<sequence length="192" mass="21716">MSYGEESDKPSLQTCWKAYMMALKKKPVLTKAVTSGVIGMAGNLTAQLINLRSGEIDALSIPTIARYGAFGVLITGPVVHLFYKWLDAKFPPSKDKESHIKRFFVERLLLAPFFSFAFHAFMAALQYKSIAPTVMTVRAYFWPTLMMNWKYWTVLQFIIVNYVPRDLKPLFGGLCGLLWNIMLSTGILQTST</sequence>
<protein>
    <submittedName>
        <fullName evidence="7">Mpv17-like protein 2</fullName>
    </submittedName>
</protein>
<dbReference type="EMBL" id="LR788081">
    <property type="protein sequence ID" value="CAB3263943.1"/>
    <property type="molecule type" value="mRNA"/>
</dbReference>
<reference evidence="7" key="1">
    <citation type="submission" date="2020-04" db="EMBL/GenBank/DDBJ databases">
        <authorList>
            <person name="Neveu A P."/>
        </authorList>
    </citation>
    <scope>NUCLEOTIDE SEQUENCE</scope>
    <source>
        <tissue evidence="7">Whole embryo</tissue>
    </source>
</reference>
<dbReference type="InterPro" id="IPR007248">
    <property type="entry name" value="Mpv17_PMP22"/>
</dbReference>
<dbReference type="GO" id="GO:0005778">
    <property type="term" value="C:peroxisomal membrane"/>
    <property type="evidence" value="ECO:0007669"/>
    <property type="project" value="TreeGrafter"/>
</dbReference>
<feature type="transmembrane region" description="Helical" evidence="6">
    <location>
        <begin position="170"/>
        <end position="188"/>
    </location>
</feature>
<dbReference type="AlphaFoldDB" id="A0A6F9DLV2"/>
<keyword evidence="5 6" id="KW-0472">Membrane</keyword>
<evidence type="ECO:0000256" key="2">
    <source>
        <dbReference type="ARBA" id="ARBA00006824"/>
    </source>
</evidence>
<feature type="transmembrane region" description="Helical" evidence="6">
    <location>
        <begin position="28"/>
        <end position="49"/>
    </location>
</feature>
<feature type="transmembrane region" description="Helical" evidence="6">
    <location>
        <begin position="64"/>
        <end position="83"/>
    </location>
</feature>
<dbReference type="Pfam" id="PF04117">
    <property type="entry name" value="Mpv17_PMP22"/>
    <property type="match status" value="1"/>
</dbReference>
<accession>A0A6F9DLV2</accession>
<evidence type="ECO:0000256" key="3">
    <source>
        <dbReference type="ARBA" id="ARBA00022692"/>
    </source>
</evidence>
<keyword evidence="3 6" id="KW-0812">Transmembrane</keyword>
<feature type="transmembrane region" description="Helical" evidence="6">
    <location>
        <begin position="139"/>
        <end position="163"/>
    </location>
</feature>
<comment type="similarity">
    <text evidence="2 6">Belongs to the peroxisomal membrane protein PXMP2/4 family.</text>
</comment>
<evidence type="ECO:0000313" key="7">
    <source>
        <dbReference type="EMBL" id="CAB3263943.1"/>
    </source>
</evidence>
<feature type="transmembrane region" description="Helical" evidence="6">
    <location>
        <begin position="104"/>
        <end position="127"/>
    </location>
</feature>
<name>A0A6F9DLV2_9ASCI</name>
<proteinExistence type="evidence at transcript level"/>
<evidence type="ECO:0000256" key="4">
    <source>
        <dbReference type="ARBA" id="ARBA00022989"/>
    </source>
</evidence>
<evidence type="ECO:0000256" key="5">
    <source>
        <dbReference type="ARBA" id="ARBA00023136"/>
    </source>
</evidence>
<organism evidence="7">
    <name type="scientific">Phallusia mammillata</name>
    <dbReference type="NCBI Taxonomy" id="59560"/>
    <lineage>
        <taxon>Eukaryota</taxon>
        <taxon>Metazoa</taxon>
        <taxon>Chordata</taxon>
        <taxon>Tunicata</taxon>
        <taxon>Ascidiacea</taxon>
        <taxon>Phlebobranchia</taxon>
        <taxon>Ascidiidae</taxon>
        <taxon>Phallusia</taxon>
    </lineage>
</organism>
<evidence type="ECO:0000256" key="6">
    <source>
        <dbReference type="RuleBase" id="RU363053"/>
    </source>
</evidence>
<dbReference type="PANTHER" id="PTHR11266">
    <property type="entry name" value="PEROXISOMAL MEMBRANE PROTEIN 2, PXMP2 MPV17"/>
    <property type="match status" value="1"/>
</dbReference>
<dbReference type="PANTHER" id="PTHR11266:SF80">
    <property type="entry name" value="PEROXISOMAL MEMBRANE PROTEIN 2"/>
    <property type="match status" value="1"/>
</dbReference>
<comment type="subcellular location">
    <subcellularLocation>
        <location evidence="1">Membrane</location>
        <topology evidence="1">Multi-pass membrane protein</topology>
    </subcellularLocation>
</comment>
<gene>
    <name evidence="7" type="primary">Mpv17l2-002</name>
</gene>
<evidence type="ECO:0000256" key="1">
    <source>
        <dbReference type="ARBA" id="ARBA00004141"/>
    </source>
</evidence>
<keyword evidence="4 6" id="KW-1133">Transmembrane helix</keyword>